<dbReference type="AlphaFoldDB" id="A0A6S6U1S2"/>
<dbReference type="EMBL" id="CACVAQ010000388">
    <property type="protein sequence ID" value="CAA6826872.1"/>
    <property type="molecule type" value="Genomic_DNA"/>
</dbReference>
<reference evidence="2" key="1">
    <citation type="submission" date="2020-01" db="EMBL/GenBank/DDBJ databases">
        <authorList>
            <person name="Meier V. D."/>
            <person name="Meier V D."/>
        </authorList>
    </citation>
    <scope>NUCLEOTIDE SEQUENCE</scope>
    <source>
        <strain evidence="2">HLG_WM_MAG_10</strain>
    </source>
</reference>
<dbReference type="PANTHER" id="PTHR43162">
    <property type="match status" value="1"/>
</dbReference>
<accession>A0A6S6U1S2</accession>
<evidence type="ECO:0000313" key="2">
    <source>
        <dbReference type="EMBL" id="CAA6826872.1"/>
    </source>
</evidence>
<dbReference type="Gene3D" id="3.40.50.720">
    <property type="entry name" value="NAD(P)-binding Rossmann-like Domain"/>
    <property type="match status" value="1"/>
</dbReference>
<dbReference type="Pfam" id="PF05368">
    <property type="entry name" value="NmrA"/>
    <property type="match status" value="1"/>
</dbReference>
<dbReference type="Gene3D" id="3.90.25.10">
    <property type="entry name" value="UDP-galactose 4-epimerase, domain 1"/>
    <property type="match status" value="1"/>
</dbReference>
<organism evidence="2">
    <name type="scientific">uncultured Aureispira sp</name>
    <dbReference type="NCBI Taxonomy" id="1331704"/>
    <lineage>
        <taxon>Bacteria</taxon>
        <taxon>Pseudomonadati</taxon>
        <taxon>Bacteroidota</taxon>
        <taxon>Saprospiria</taxon>
        <taxon>Saprospirales</taxon>
        <taxon>Saprospiraceae</taxon>
        <taxon>Aureispira</taxon>
        <taxon>environmental samples</taxon>
    </lineage>
</organism>
<dbReference type="InterPro" id="IPR036291">
    <property type="entry name" value="NAD(P)-bd_dom_sf"/>
</dbReference>
<proteinExistence type="predicted"/>
<protein>
    <submittedName>
        <fullName evidence="2">Hypothetical conserved protein</fullName>
    </submittedName>
</protein>
<feature type="domain" description="NmrA-like" evidence="1">
    <location>
        <begin position="38"/>
        <end position="267"/>
    </location>
</feature>
<evidence type="ECO:0000259" key="1">
    <source>
        <dbReference type="Pfam" id="PF05368"/>
    </source>
</evidence>
<sequence>MRKLWQKKQKELRAKSTPWSNCVVMDSLDCIKKTLQMNNILITGATGNVGFEVIRFLTKIDSSNRIVAGVRNIEKAKNVFKDYPDLAYTHFDFEDFDTFDSALKGIDKIFLLRPPPISDIDKYFKPLISKIKEKNITQIVFLSVQGAEKSKVIPHNKIERLISENGLDFIFLRPSYFMQNLTTTLIEDIQTKREIILPSGNAKFNWIDIENIGEAGAILLDKFGDYKNQAIEITGLENENFETVTELINSLIDNPIKYRNVNPLKFFRIKKREGMVKGMIIVMILLHFLPRFQKEPRISDFYERLTGKKPTDLKTFIEREKESIDKQ</sequence>
<dbReference type="PANTHER" id="PTHR43162:SF1">
    <property type="entry name" value="PRESTALK A DIFFERENTIATION PROTEIN A"/>
    <property type="match status" value="1"/>
</dbReference>
<dbReference type="InterPro" id="IPR008030">
    <property type="entry name" value="NmrA-like"/>
</dbReference>
<dbReference type="SUPFAM" id="SSF51735">
    <property type="entry name" value="NAD(P)-binding Rossmann-fold domains"/>
    <property type="match status" value="1"/>
</dbReference>
<dbReference type="InterPro" id="IPR051604">
    <property type="entry name" value="Ergot_Alk_Oxidoreductase"/>
</dbReference>
<gene>
    <name evidence="2" type="ORF">HELGO_WM20984</name>
</gene>
<name>A0A6S6U1S2_9BACT</name>